<evidence type="ECO:0000259" key="2">
    <source>
        <dbReference type="PROSITE" id="PS50119"/>
    </source>
</evidence>
<gene>
    <name evidence="3" type="ORF">MGAL_10B078655</name>
</gene>
<feature type="domain" description="B box-type" evidence="2">
    <location>
        <begin position="9"/>
        <end position="50"/>
    </location>
</feature>
<dbReference type="Proteomes" id="UP000596742">
    <property type="component" value="Unassembled WGS sequence"/>
</dbReference>
<keyword evidence="1" id="KW-0479">Metal-binding</keyword>
<accession>A0A8B6BRH2</accession>
<comment type="caution">
    <text evidence="3">The sequence shown here is derived from an EMBL/GenBank/DDBJ whole genome shotgun (WGS) entry which is preliminary data.</text>
</comment>
<dbReference type="Gene3D" id="3.30.160.60">
    <property type="entry name" value="Classic Zinc Finger"/>
    <property type="match status" value="1"/>
</dbReference>
<dbReference type="PANTHER" id="PTHR25462">
    <property type="entry name" value="BONUS, ISOFORM C-RELATED"/>
    <property type="match status" value="1"/>
</dbReference>
<dbReference type="GO" id="GO:0061630">
    <property type="term" value="F:ubiquitin protein ligase activity"/>
    <property type="evidence" value="ECO:0007669"/>
    <property type="project" value="TreeGrafter"/>
</dbReference>
<dbReference type="InterPro" id="IPR047153">
    <property type="entry name" value="TRIM45/56/19-like"/>
</dbReference>
<dbReference type="SUPFAM" id="SSF57845">
    <property type="entry name" value="B-box zinc-binding domain"/>
    <property type="match status" value="1"/>
</dbReference>
<name>A0A8B6BRH2_MYTGA</name>
<evidence type="ECO:0000256" key="1">
    <source>
        <dbReference type="PROSITE-ProRule" id="PRU00024"/>
    </source>
</evidence>
<organism evidence="3 4">
    <name type="scientific">Mytilus galloprovincialis</name>
    <name type="common">Mediterranean mussel</name>
    <dbReference type="NCBI Taxonomy" id="29158"/>
    <lineage>
        <taxon>Eukaryota</taxon>
        <taxon>Metazoa</taxon>
        <taxon>Spiralia</taxon>
        <taxon>Lophotrochozoa</taxon>
        <taxon>Mollusca</taxon>
        <taxon>Bivalvia</taxon>
        <taxon>Autobranchia</taxon>
        <taxon>Pteriomorphia</taxon>
        <taxon>Mytilida</taxon>
        <taxon>Mytiloidea</taxon>
        <taxon>Mytilidae</taxon>
        <taxon>Mytilinae</taxon>
        <taxon>Mytilus</taxon>
    </lineage>
</organism>
<dbReference type="GO" id="GO:0008270">
    <property type="term" value="F:zinc ion binding"/>
    <property type="evidence" value="ECO:0007669"/>
    <property type="project" value="UniProtKB-KW"/>
</dbReference>
<evidence type="ECO:0000313" key="3">
    <source>
        <dbReference type="EMBL" id="VDH93693.1"/>
    </source>
</evidence>
<sequence>MAQIADWTCNICEKPNGKLFCCDCNQNLCDCCKNIHDKFPANTHHTVKEAHLKVLPVSHECAKHKQNFLHYCQTCECLTCSGCITSDHNGHTFIHVKDIADNARKIVSEAICNLKQNQSTMTNMNEEISVIEMSRIQSDTEKFTSKVSHLSQCLKGIIERVVMKQETIAFDFLALGKAQLESYLAKLNKAFEDYSSLCKKLENVLLETHDATFYDNQAKLMTEFDILEIIPPIEKVVDLKEFSDEDFIDNVVDGIQVQHGIRAMQTLSDQLKQEEIIHQETKISLVTEKEKLESSVQSKDNQIKNLSRTLNNEKISHQKTKATVISEQQRFDAYV</sequence>
<protein>
    <submittedName>
        <fullName evidence="3">Tripartite motif-containing protein 2/3</fullName>
    </submittedName>
</protein>
<dbReference type="CDD" id="cd19757">
    <property type="entry name" value="Bbox1"/>
    <property type="match status" value="1"/>
</dbReference>
<dbReference type="EMBL" id="UYJE01000488">
    <property type="protein sequence ID" value="VDH93693.1"/>
    <property type="molecule type" value="Genomic_DNA"/>
</dbReference>
<keyword evidence="1" id="KW-0863">Zinc-finger</keyword>
<dbReference type="OrthoDB" id="6134531at2759"/>
<keyword evidence="1" id="KW-0862">Zinc</keyword>
<dbReference type="AlphaFoldDB" id="A0A8B6BRH2"/>
<proteinExistence type="predicted"/>
<dbReference type="PANTHER" id="PTHR25462:SF296">
    <property type="entry name" value="MEIOTIC P26, ISOFORM F"/>
    <property type="match status" value="1"/>
</dbReference>
<dbReference type="Pfam" id="PF00643">
    <property type="entry name" value="zf-B_box"/>
    <property type="match status" value="1"/>
</dbReference>
<evidence type="ECO:0000313" key="4">
    <source>
        <dbReference type="Proteomes" id="UP000596742"/>
    </source>
</evidence>
<reference evidence="3" key="1">
    <citation type="submission" date="2018-11" db="EMBL/GenBank/DDBJ databases">
        <authorList>
            <person name="Alioto T."/>
            <person name="Alioto T."/>
        </authorList>
    </citation>
    <scope>NUCLEOTIDE SEQUENCE</scope>
</reference>
<dbReference type="InterPro" id="IPR000315">
    <property type="entry name" value="Znf_B-box"/>
</dbReference>
<dbReference type="PROSITE" id="PS50119">
    <property type="entry name" value="ZF_BBOX"/>
    <property type="match status" value="2"/>
</dbReference>
<feature type="domain" description="B box-type" evidence="2">
    <location>
        <begin position="61"/>
        <end position="96"/>
    </location>
</feature>
<keyword evidence="4" id="KW-1185">Reference proteome</keyword>